<dbReference type="Pfam" id="PF01098">
    <property type="entry name" value="FTSW_RODA_SPOVE"/>
    <property type="match status" value="1"/>
</dbReference>
<comment type="subcellular location">
    <subcellularLocation>
        <location evidence="1">Membrane</location>
        <topology evidence="1">Multi-pass membrane protein</topology>
    </subcellularLocation>
</comment>
<dbReference type="RefSeq" id="WP_023438563.1">
    <property type="nucleotide sequence ID" value="NZ_CASHSW010000023.1"/>
</dbReference>
<organism evidence="7 8">
    <name type="scientific">Clostridium tetani</name>
    <dbReference type="NCBI Taxonomy" id="1513"/>
    <lineage>
        <taxon>Bacteria</taxon>
        <taxon>Bacillati</taxon>
        <taxon>Bacillota</taxon>
        <taxon>Clostridia</taxon>
        <taxon>Eubacteriales</taxon>
        <taxon>Clostridiaceae</taxon>
        <taxon>Clostridium</taxon>
    </lineage>
</organism>
<dbReference type="EMBL" id="QMAU01000050">
    <property type="protein sequence ID" value="RXI52479.1"/>
    <property type="molecule type" value="Genomic_DNA"/>
</dbReference>
<name>A0ABY0ELR6_CLOTA</name>
<dbReference type="Proteomes" id="UP000290273">
    <property type="component" value="Unassembled WGS sequence"/>
</dbReference>
<gene>
    <name evidence="7" type="ORF">DP131_13155</name>
</gene>
<proteinExistence type="predicted"/>
<evidence type="ECO:0000313" key="7">
    <source>
        <dbReference type="EMBL" id="RXI52479.1"/>
    </source>
</evidence>
<keyword evidence="4 6" id="KW-1133">Transmembrane helix</keyword>
<feature type="transmembrane region" description="Helical" evidence="6">
    <location>
        <begin position="323"/>
        <end position="348"/>
    </location>
</feature>
<dbReference type="PANTHER" id="PTHR30474">
    <property type="entry name" value="CELL CYCLE PROTEIN"/>
    <property type="match status" value="1"/>
</dbReference>
<feature type="transmembrane region" description="Helical" evidence="6">
    <location>
        <begin position="369"/>
        <end position="391"/>
    </location>
</feature>
<feature type="transmembrane region" description="Helical" evidence="6">
    <location>
        <begin position="147"/>
        <end position="164"/>
    </location>
</feature>
<feature type="transmembrane region" description="Helical" evidence="6">
    <location>
        <begin position="397"/>
        <end position="419"/>
    </location>
</feature>
<sequence>MGIKDNCKVKNYIDEILSEVKNKEVHEEIKEEILDHIEDSYEGYIEDGLEKEKAIIKAIENMGDPLDVGYKLNAIHKGKPEWTIIVLSLFFSILGIGFIYFMGISGDITRYSYYNMMAKSIVALVFGITLSILLYKFDYRKIKKYSYKMFWILNGIVVLNYSIFGSQINGRVLMNLGIANIQFFNIYLILLIISIIGLIEENKHNMVKLVITHFIPIFLMMLYRNTVYALIYSIVFIFILFKCKLHKVCVLFSAVFLLIMGIVIERNPYMYSRMAGFVNPVKYKEDAGYIYFNLKEILSKIKPIGKGFEGINEVLPLGHSEFILTYIITSIGWIMGAILVLTIGYFIIKLMKSSKIIKDNYGKLIVESLTLVLSIEFVLGILMNLSLFPVMGITIPFISYGGSALFTNIISIGIIMSVYKRKSYSPIGAKE</sequence>
<keyword evidence="3" id="KW-0133">Cell shape</keyword>
<evidence type="ECO:0000256" key="1">
    <source>
        <dbReference type="ARBA" id="ARBA00004141"/>
    </source>
</evidence>
<feature type="transmembrane region" description="Helical" evidence="6">
    <location>
        <begin position="116"/>
        <end position="135"/>
    </location>
</feature>
<accession>A0ABY0ELR6</accession>
<evidence type="ECO:0000256" key="2">
    <source>
        <dbReference type="ARBA" id="ARBA00022692"/>
    </source>
</evidence>
<evidence type="ECO:0000313" key="8">
    <source>
        <dbReference type="Proteomes" id="UP000290273"/>
    </source>
</evidence>
<evidence type="ECO:0000256" key="6">
    <source>
        <dbReference type="SAM" id="Phobius"/>
    </source>
</evidence>
<protein>
    <submittedName>
        <fullName evidence="7">FtsW/RodA/SpoVE family cell cycle protein</fullName>
    </submittedName>
</protein>
<feature type="transmembrane region" description="Helical" evidence="6">
    <location>
        <begin position="82"/>
        <end position="104"/>
    </location>
</feature>
<dbReference type="InterPro" id="IPR001182">
    <property type="entry name" value="FtsW/RodA"/>
</dbReference>
<comment type="caution">
    <text evidence="7">The sequence shown here is derived from an EMBL/GenBank/DDBJ whole genome shotgun (WGS) entry which is preliminary data.</text>
</comment>
<feature type="transmembrane region" description="Helical" evidence="6">
    <location>
        <begin position="176"/>
        <end position="199"/>
    </location>
</feature>
<reference evidence="7 8" key="1">
    <citation type="submission" date="2018-06" db="EMBL/GenBank/DDBJ databases">
        <title>Genome conservation of Clostridium tetani.</title>
        <authorList>
            <person name="Bruggemann H."/>
            <person name="Popoff M.R."/>
        </authorList>
    </citation>
    <scope>NUCLEOTIDE SEQUENCE [LARGE SCALE GENOMIC DNA]</scope>
    <source>
        <strain evidence="7 8">63.05</strain>
    </source>
</reference>
<evidence type="ECO:0000256" key="3">
    <source>
        <dbReference type="ARBA" id="ARBA00022960"/>
    </source>
</evidence>
<evidence type="ECO:0000256" key="4">
    <source>
        <dbReference type="ARBA" id="ARBA00022989"/>
    </source>
</evidence>
<keyword evidence="5 6" id="KW-0472">Membrane</keyword>
<feature type="transmembrane region" description="Helical" evidence="6">
    <location>
        <begin position="248"/>
        <end position="264"/>
    </location>
</feature>
<dbReference type="InterPro" id="IPR047928">
    <property type="entry name" value="Perm_prefix_1"/>
</dbReference>
<keyword evidence="2 6" id="KW-0812">Transmembrane</keyword>
<dbReference type="PANTHER" id="PTHR30474:SF1">
    <property type="entry name" value="PEPTIDOGLYCAN GLYCOSYLTRANSFERASE MRDB"/>
    <property type="match status" value="1"/>
</dbReference>
<feature type="transmembrane region" description="Helical" evidence="6">
    <location>
        <begin position="227"/>
        <end position="243"/>
    </location>
</feature>
<dbReference type="NCBIfam" id="NF038403">
    <property type="entry name" value="perm_prefix_1"/>
    <property type="match status" value="1"/>
</dbReference>
<evidence type="ECO:0000256" key="5">
    <source>
        <dbReference type="ARBA" id="ARBA00023136"/>
    </source>
</evidence>